<name>A0A923MH15_9FIRM</name>
<dbReference type="AlphaFoldDB" id="A0A923MH15"/>
<sequence>MKGLFRKRGGGKTTALVYTSAITGYPIVVPTTISKRYVKDVARRVGVSIPEPIVMSEDARGRRIGGVLIDNAEEIIRAYAAEHFNAPVIAYTITVDGDGDSA</sequence>
<dbReference type="EMBL" id="JACOQI010000002">
    <property type="protein sequence ID" value="MBC5769511.1"/>
    <property type="molecule type" value="Genomic_DNA"/>
</dbReference>
<organism evidence="1 2">
    <name type="scientific">Dysosmobacter segnis</name>
    <dbReference type="NCBI Taxonomy" id="2763042"/>
    <lineage>
        <taxon>Bacteria</taxon>
        <taxon>Bacillati</taxon>
        <taxon>Bacillota</taxon>
        <taxon>Clostridia</taxon>
        <taxon>Eubacteriales</taxon>
        <taxon>Oscillospiraceae</taxon>
        <taxon>Dysosmobacter</taxon>
    </lineage>
</organism>
<gene>
    <name evidence="1" type="ORF">H8Z83_04140</name>
</gene>
<dbReference type="Proteomes" id="UP000620327">
    <property type="component" value="Unassembled WGS sequence"/>
</dbReference>
<protein>
    <submittedName>
        <fullName evidence="1">Uncharacterized protein</fullName>
    </submittedName>
</protein>
<comment type="caution">
    <text evidence="1">The sequence shown here is derived from an EMBL/GenBank/DDBJ whole genome shotgun (WGS) entry which is preliminary data.</text>
</comment>
<evidence type="ECO:0000313" key="2">
    <source>
        <dbReference type="Proteomes" id="UP000620327"/>
    </source>
</evidence>
<reference evidence="1" key="1">
    <citation type="submission" date="2020-08" db="EMBL/GenBank/DDBJ databases">
        <title>Genome public.</title>
        <authorList>
            <person name="Liu C."/>
            <person name="Sun Q."/>
        </authorList>
    </citation>
    <scope>NUCLEOTIDE SEQUENCE</scope>
    <source>
        <strain evidence="1">BX15</strain>
    </source>
</reference>
<accession>A0A923MH15</accession>
<dbReference type="RefSeq" id="WP_187013855.1">
    <property type="nucleotide sequence ID" value="NZ_JACOQI010000002.1"/>
</dbReference>
<evidence type="ECO:0000313" key="1">
    <source>
        <dbReference type="EMBL" id="MBC5769511.1"/>
    </source>
</evidence>
<keyword evidence="2" id="KW-1185">Reference proteome</keyword>
<proteinExistence type="predicted"/>